<name>A0A8S5NJG0_9CAUD</name>
<proteinExistence type="predicted"/>
<dbReference type="EMBL" id="BK015176">
    <property type="protein sequence ID" value="DAD94426.1"/>
    <property type="molecule type" value="Genomic_DNA"/>
</dbReference>
<sequence>MSELNKLEIITDFLTVLNKRCKRFNQTGCACFDNCGMAKFCHCHWYDLSQEDIEKLYDIYIKDDSDYAEELELARKIKLSGIKFVDIEQAIKMIKKSKT</sequence>
<organism evidence="1">
    <name type="scientific">Siphoviridae sp. cttFh17</name>
    <dbReference type="NCBI Taxonomy" id="2826491"/>
    <lineage>
        <taxon>Viruses</taxon>
        <taxon>Duplodnaviria</taxon>
        <taxon>Heunggongvirae</taxon>
        <taxon>Uroviricota</taxon>
        <taxon>Caudoviricetes</taxon>
    </lineage>
</organism>
<evidence type="ECO:0000313" key="1">
    <source>
        <dbReference type="EMBL" id="DAD94426.1"/>
    </source>
</evidence>
<protein>
    <submittedName>
        <fullName evidence="1">Chaperone</fullName>
    </submittedName>
</protein>
<reference evidence="1" key="1">
    <citation type="journal article" date="2021" name="Proc. Natl. Acad. Sci. U.S.A.">
        <title>A Catalog of Tens of Thousands of Viruses from Human Metagenomes Reveals Hidden Associations with Chronic Diseases.</title>
        <authorList>
            <person name="Tisza M.J."/>
            <person name="Buck C.B."/>
        </authorList>
    </citation>
    <scope>NUCLEOTIDE SEQUENCE</scope>
    <source>
        <strain evidence="1">CttFh17</strain>
    </source>
</reference>
<accession>A0A8S5NJG0</accession>